<accession>F9F2R8</accession>
<dbReference type="EMBL" id="AFQF01000205">
    <property type="protein sequence ID" value="EGU88791.1"/>
    <property type="molecule type" value="Genomic_DNA"/>
</dbReference>
<dbReference type="AlphaFoldDB" id="F9F2R8"/>
<protein>
    <submittedName>
        <fullName evidence="1">Uncharacterized protein</fullName>
    </submittedName>
</protein>
<feature type="non-terminal residue" evidence="1">
    <location>
        <position position="1"/>
    </location>
</feature>
<proteinExistence type="predicted"/>
<organism evidence="1">
    <name type="scientific">Fusarium oxysporum (strain Fo5176)</name>
    <name type="common">Fusarium vascular wilt</name>
    <dbReference type="NCBI Taxonomy" id="660025"/>
    <lineage>
        <taxon>Eukaryota</taxon>
        <taxon>Fungi</taxon>
        <taxon>Dikarya</taxon>
        <taxon>Ascomycota</taxon>
        <taxon>Pezizomycotina</taxon>
        <taxon>Sordariomycetes</taxon>
        <taxon>Hypocreomycetidae</taxon>
        <taxon>Hypocreales</taxon>
        <taxon>Nectriaceae</taxon>
        <taxon>Fusarium</taxon>
        <taxon>Fusarium oxysporum species complex</taxon>
    </lineage>
</organism>
<gene>
    <name evidence="1" type="ORF">FOXB_00693</name>
</gene>
<name>F9F2R8_FUSOF</name>
<sequence>PLKWVAGRRLGPAEEQVGLIRPR</sequence>
<comment type="caution">
    <text evidence="1">The sequence shown here is derived from an EMBL/GenBank/DDBJ whole genome shotgun (WGS) entry which is preliminary data.</text>
</comment>
<reference evidence="1" key="1">
    <citation type="journal article" date="2012" name="Mol. Plant Microbe Interact.">
        <title>A highly conserved effector in Fusarium oxysporum is required for full virulence on Arabidopsis.</title>
        <authorList>
            <person name="Thatcher L.F."/>
            <person name="Gardiner D.M."/>
            <person name="Kazan K."/>
            <person name="Manners J."/>
        </authorList>
    </citation>
    <scope>NUCLEOTIDE SEQUENCE [LARGE SCALE GENOMIC DNA]</scope>
    <source>
        <strain evidence="1">Fo5176</strain>
    </source>
</reference>
<evidence type="ECO:0000313" key="1">
    <source>
        <dbReference type="EMBL" id="EGU88791.1"/>
    </source>
</evidence>